<organism evidence="3 4">
    <name type="scientific">Methylocystis borbori</name>
    <dbReference type="NCBI Taxonomy" id="3118750"/>
    <lineage>
        <taxon>Bacteria</taxon>
        <taxon>Pseudomonadati</taxon>
        <taxon>Pseudomonadota</taxon>
        <taxon>Alphaproteobacteria</taxon>
        <taxon>Hyphomicrobiales</taxon>
        <taxon>Methylocystaceae</taxon>
        <taxon>Methylocystis</taxon>
    </lineage>
</organism>
<name>A0ABU7XKT5_9HYPH</name>
<dbReference type="SUPFAM" id="SSF47090">
    <property type="entry name" value="PGBD-like"/>
    <property type="match status" value="1"/>
</dbReference>
<dbReference type="Gene3D" id="1.10.101.10">
    <property type="entry name" value="PGBD-like superfamily/PGBD"/>
    <property type="match status" value="1"/>
</dbReference>
<feature type="transmembrane region" description="Helical" evidence="1">
    <location>
        <begin position="42"/>
        <end position="65"/>
    </location>
</feature>
<accession>A0ABU7XKT5</accession>
<proteinExistence type="predicted"/>
<dbReference type="EMBL" id="JAZHYN010000073">
    <property type="protein sequence ID" value="MEF3368013.1"/>
    <property type="molecule type" value="Genomic_DNA"/>
</dbReference>
<dbReference type="Proteomes" id="UP001350748">
    <property type="component" value="Unassembled WGS sequence"/>
</dbReference>
<dbReference type="Pfam" id="PF01471">
    <property type="entry name" value="PG_binding_1"/>
    <property type="match status" value="1"/>
</dbReference>
<gene>
    <name evidence="3" type="ORF">V3H18_15875</name>
</gene>
<keyword evidence="1" id="KW-0472">Membrane</keyword>
<protein>
    <submittedName>
        <fullName evidence="3">Peptidoglycan-binding domain-containing protein</fullName>
    </submittedName>
</protein>
<dbReference type="InterPro" id="IPR036365">
    <property type="entry name" value="PGBD-like_sf"/>
</dbReference>
<evidence type="ECO:0000313" key="4">
    <source>
        <dbReference type="Proteomes" id="UP001350748"/>
    </source>
</evidence>
<keyword evidence="1" id="KW-1133">Transmembrane helix</keyword>
<dbReference type="InterPro" id="IPR002477">
    <property type="entry name" value="Peptidoglycan-bd-like"/>
</dbReference>
<dbReference type="RefSeq" id="WP_332083045.1">
    <property type="nucleotide sequence ID" value="NZ_JAZHYN010000073.1"/>
</dbReference>
<comment type="caution">
    <text evidence="3">The sequence shown here is derived from an EMBL/GenBank/DDBJ whole genome shotgun (WGS) entry which is preliminary data.</text>
</comment>
<feature type="domain" description="Peptidoglycan binding-like" evidence="2">
    <location>
        <begin position="174"/>
        <end position="227"/>
    </location>
</feature>
<evidence type="ECO:0000259" key="2">
    <source>
        <dbReference type="Pfam" id="PF01471"/>
    </source>
</evidence>
<dbReference type="InterPro" id="IPR036366">
    <property type="entry name" value="PGBDSf"/>
</dbReference>
<keyword evidence="4" id="KW-1185">Reference proteome</keyword>
<evidence type="ECO:0000256" key="1">
    <source>
        <dbReference type="SAM" id="Phobius"/>
    </source>
</evidence>
<sequence>MRDLSLDASHFDSLPNERAAKRRVDKRQGRSFMRRIFGARRLGATLILGIAGVAAIGVPMNALFFQDGRHPAPLFSTQVSLAPKPETPTPPPRRVAIEPARAVPEAAPAEAQRLAQMSAAAIKQDKIDAGKAEAPPRAAEKKRDPIGQLLANRAPQAESVEKAAPADKNAAVEKDVLYAQRALLKLGYVVRADGTFGAGTRQALAAFERDSGLTAKGELTPKLLRQLAARSGLTRE</sequence>
<reference evidence="3 4" key="1">
    <citation type="submission" date="2024-02" db="EMBL/GenBank/DDBJ databases">
        <authorList>
            <person name="Grouzdev D."/>
        </authorList>
    </citation>
    <scope>NUCLEOTIDE SEQUENCE [LARGE SCALE GENOMIC DNA]</scope>
    <source>
        <strain evidence="3 4">9N</strain>
    </source>
</reference>
<keyword evidence="1" id="KW-0812">Transmembrane</keyword>
<evidence type="ECO:0000313" key="3">
    <source>
        <dbReference type="EMBL" id="MEF3368013.1"/>
    </source>
</evidence>